<sequence length="261" mass="27450">MAGAAAVSTSDHRRAQAAEPPSTEGVNRTGLCASASDRHRAQAAEPPSTEGVNRTGTPGRRLLLLLSAVQAAVLAALFGGFLWFQGHVAAAPEAPAEKTDGIVVLTGGAERVETALRLLAQDRARRLLVTGAHRNASFADIAEAAGFDPAPLAARVTVGRAAATTRGNAAETAAWVRAEELHSIRVVTAGYHMPRALLEMRRVLPDVRLVAHPVLPARLAAAGALPWARRWSLLLGEYAKWLLAQAGLSSLTPVRGDARDR</sequence>
<feature type="region of interest" description="Disordered" evidence="1">
    <location>
        <begin position="36"/>
        <end position="55"/>
    </location>
</feature>
<evidence type="ECO:0000313" key="5">
    <source>
        <dbReference type="Proteomes" id="UP001196870"/>
    </source>
</evidence>
<reference evidence="5" key="1">
    <citation type="journal article" date="2021" name="Syst. Appl. Microbiol.">
        <title>Roseomonas hellenica sp. nov., isolated from roots of wild-growing Alkanna tinctoria.</title>
        <authorList>
            <person name="Rat A."/>
            <person name="Naranjo H.D."/>
            <person name="Lebbe L."/>
            <person name="Cnockaert M."/>
            <person name="Krigas N."/>
            <person name="Grigoriadou K."/>
            <person name="Maloupa E."/>
            <person name="Willems A."/>
        </authorList>
    </citation>
    <scope>NUCLEOTIDE SEQUENCE [LARGE SCALE GENOMIC DNA]</scope>
    <source>
        <strain evidence="5">LMG 31523</strain>
    </source>
</reference>
<dbReference type="Pfam" id="PF02698">
    <property type="entry name" value="DUF218"/>
    <property type="match status" value="1"/>
</dbReference>
<keyword evidence="2" id="KW-0472">Membrane</keyword>
<accession>A0ABS5FAE0</accession>
<comment type="caution">
    <text evidence="4">The sequence shown here is derived from an EMBL/GenBank/DDBJ whole genome shotgun (WGS) entry which is preliminary data.</text>
</comment>
<evidence type="ECO:0000256" key="1">
    <source>
        <dbReference type="SAM" id="MobiDB-lite"/>
    </source>
</evidence>
<dbReference type="InterPro" id="IPR014729">
    <property type="entry name" value="Rossmann-like_a/b/a_fold"/>
</dbReference>
<keyword evidence="2" id="KW-0812">Transmembrane</keyword>
<dbReference type="InterPro" id="IPR051599">
    <property type="entry name" value="Cell_Envelope_Assoc"/>
</dbReference>
<proteinExistence type="predicted"/>
<feature type="domain" description="DUF218" evidence="3">
    <location>
        <begin position="100"/>
        <end position="238"/>
    </location>
</feature>
<dbReference type="Proteomes" id="UP001196870">
    <property type="component" value="Unassembled WGS sequence"/>
</dbReference>
<evidence type="ECO:0000313" key="4">
    <source>
        <dbReference type="EMBL" id="MBR0669060.1"/>
    </source>
</evidence>
<protein>
    <submittedName>
        <fullName evidence="4">YdcF family protein</fullName>
    </submittedName>
</protein>
<gene>
    <name evidence="4" type="ORF">GXW71_32220</name>
</gene>
<dbReference type="PANTHER" id="PTHR30336">
    <property type="entry name" value="INNER MEMBRANE PROTEIN, PROBABLE PERMEASE"/>
    <property type="match status" value="1"/>
</dbReference>
<evidence type="ECO:0000256" key="2">
    <source>
        <dbReference type="SAM" id="Phobius"/>
    </source>
</evidence>
<name>A0ABS5FAE0_9PROT</name>
<keyword evidence="5" id="KW-1185">Reference proteome</keyword>
<dbReference type="CDD" id="cd06259">
    <property type="entry name" value="YdcF-like"/>
    <property type="match status" value="1"/>
</dbReference>
<dbReference type="InterPro" id="IPR003848">
    <property type="entry name" value="DUF218"/>
</dbReference>
<organism evidence="4 5">
    <name type="scientific">Plastoroseomonas hellenica</name>
    <dbReference type="NCBI Taxonomy" id="2687306"/>
    <lineage>
        <taxon>Bacteria</taxon>
        <taxon>Pseudomonadati</taxon>
        <taxon>Pseudomonadota</taxon>
        <taxon>Alphaproteobacteria</taxon>
        <taxon>Acetobacterales</taxon>
        <taxon>Acetobacteraceae</taxon>
        <taxon>Plastoroseomonas</taxon>
    </lineage>
</organism>
<dbReference type="EMBL" id="JAAGBB010000080">
    <property type="protein sequence ID" value="MBR0669060.1"/>
    <property type="molecule type" value="Genomic_DNA"/>
</dbReference>
<feature type="region of interest" description="Disordered" evidence="1">
    <location>
        <begin position="1"/>
        <end position="29"/>
    </location>
</feature>
<keyword evidence="2" id="KW-1133">Transmembrane helix</keyword>
<feature type="transmembrane region" description="Helical" evidence="2">
    <location>
        <begin position="62"/>
        <end position="84"/>
    </location>
</feature>
<dbReference type="Gene3D" id="3.40.50.620">
    <property type="entry name" value="HUPs"/>
    <property type="match status" value="1"/>
</dbReference>
<dbReference type="PANTHER" id="PTHR30336:SF4">
    <property type="entry name" value="ENVELOPE BIOGENESIS FACTOR ELYC"/>
    <property type="match status" value="1"/>
</dbReference>
<evidence type="ECO:0000259" key="3">
    <source>
        <dbReference type="Pfam" id="PF02698"/>
    </source>
</evidence>